<feature type="transmembrane region" description="Helical" evidence="7">
    <location>
        <begin position="207"/>
        <end position="228"/>
    </location>
</feature>
<dbReference type="AlphaFoldDB" id="A0A166QV50"/>
<feature type="transmembrane region" description="Helical" evidence="7">
    <location>
        <begin position="83"/>
        <end position="104"/>
    </location>
</feature>
<feature type="transmembrane region" description="Helical" evidence="7">
    <location>
        <begin position="484"/>
        <end position="504"/>
    </location>
</feature>
<dbReference type="PANTHER" id="PTHR42718">
    <property type="entry name" value="MAJOR FACILITATOR SUPERFAMILY MULTIDRUG TRANSPORTER MFSC"/>
    <property type="match status" value="1"/>
</dbReference>
<evidence type="ECO:0000256" key="6">
    <source>
        <dbReference type="SAM" id="MobiDB-lite"/>
    </source>
</evidence>
<feature type="transmembrane region" description="Helical" evidence="7">
    <location>
        <begin position="142"/>
        <end position="165"/>
    </location>
</feature>
<dbReference type="EMBL" id="KV417508">
    <property type="protein sequence ID" value="KZP27581.1"/>
    <property type="molecule type" value="Genomic_DNA"/>
</dbReference>
<evidence type="ECO:0000256" key="5">
    <source>
        <dbReference type="ARBA" id="ARBA00023136"/>
    </source>
</evidence>
<evidence type="ECO:0000259" key="8">
    <source>
        <dbReference type="PROSITE" id="PS50850"/>
    </source>
</evidence>
<evidence type="ECO:0000256" key="4">
    <source>
        <dbReference type="ARBA" id="ARBA00022989"/>
    </source>
</evidence>
<dbReference type="GO" id="GO:0022857">
    <property type="term" value="F:transmembrane transporter activity"/>
    <property type="evidence" value="ECO:0007669"/>
    <property type="project" value="InterPro"/>
</dbReference>
<dbReference type="GO" id="GO:0016020">
    <property type="term" value="C:membrane"/>
    <property type="evidence" value="ECO:0007669"/>
    <property type="project" value="UniProtKB-SubCell"/>
</dbReference>
<dbReference type="InterPro" id="IPR011701">
    <property type="entry name" value="MFS"/>
</dbReference>
<feature type="transmembrane region" description="Helical" evidence="7">
    <location>
        <begin position="56"/>
        <end position="76"/>
    </location>
</feature>
<evidence type="ECO:0000313" key="10">
    <source>
        <dbReference type="Proteomes" id="UP000076532"/>
    </source>
</evidence>
<feature type="transmembrane region" description="Helical" evidence="7">
    <location>
        <begin position="433"/>
        <end position="454"/>
    </location>
</feature>
<dbReference type="STRING" id="436010.A0A166QV50"/>
<keyword evidence="10" id="KW-1185">Reference proteome</keyword>
<evidence type="ECO:0000313" key="9">
    <source>
        <dbReference type="EMBL" id="KZP27581.1"/>
    </source>
</evidence>
<proteinExistence type="predicted"/>
<sequence length="537" mass="57264">MSASPEPPTRSFLNVCGIILTCTTAMIINTAASTSVSIALPSIGHDLAIGASTLEWVVSSFSLSSGCFLLVCGRLADLYGRKLTFVLGTMWLLIFSIACGFAQTGVQLNILRGVQGIGSCASMSAAIGILATAFPASRMRSFAFATFSAGAPLGAGFGWVLGGLIDELSAAKWRGNFFLLAGFCALNVILALCFVDKDVREADVDRRVDWVGAALVTVGCVFITFALGEGSVADKGWGTPYIIVLLILGILFLVGFVWFQHYLTSGPPPSLSSPLNNAPNENKNLGRRPPLMRLSLWTRAHGKVAAMQLIAFFNWAAFISWSIWAQLYYQTYEGLSPLQTMVRLLPMTIMGLLLNFVIGFAVEKVDVLWLLVAGTTFTGSACLLFALIQPQASYWAFGFPAAILSVWGSDFIFSCGTLFVARSALPHEQSVAGGMFITVTQIGTALGLSVTTTIKNEVIQSRAKAYGESVEDAGGRASLDGFRAAQWGSFAFCMTALLLSVVFMRGVGVIGGEAPKEDREVEAPRVGHGPEEKGDNV</sequence>
<feature type="transmembrane region" description="Helical" evidence="7">
    <location>
        <begin position="394"/>
        <end position="421"/>
    </location>
</feature>
<keyword evidence="5 7" id="KW-0472">Membrane</keyword>
<dbReference type="InterPro" id="IPR020846">
    <property type="entry name" value="MFS_dom"/>
</dbReference>
<feature type="transmembrane region" description="Helical" evidence="7">
    <location>
        <begin position="116"/>
        <end position="135"/>
    </location>
</feature>
<keyword evidence="2" id="KW-0813">Transport</keyword>
<organism evidence="9 10">
    <name type="scientific">Athelia psychrophila</name>
    <dbReference type="NCBI Taxonomy" id="1759441"/>
    <lineage>
        <taxon>Eukaryota</taxon>
        <taxon>Fungi</taxon>
        <taxon>Dikarya</taxon>
        <taxon>Basidiomycota</taxon>
        <taxon>Agaricomycotina</taxon>
        <taxon>Agaricomycetes</taxon>
        <taxon>Agaricomycetidae</taxon>
        <taxon>Atheliales</taxon>
        <taxon>Atheliaceae</taxon>
        <taxon>Athelia</taxon>
    </lineage>
</organism>
<keyword evidence="4 7" id="KW-1133">Transmembrane helix</keyword>
<dbReference type="InterPro" id="IPR036259">
    <property type="entry name" value="MFS_trans_sf"/>
</dbReference>
<evidence type="ECO:0000256" key="7">
    <source>
        <dbReference type="SAM" id="Phobius"/>
    </source>
</evidence>
<protein>
    <submittedName>
        <fullName evidence="9">Efflux transporter</fullName>
    </submittedName>
</protein>
<feature type="region of interest" description="Disordered" evidence="6">
    <location>
        <begin position="515"/>
        <end position="537"/>
    </location>
</feature>
<dbReference type="Gene3D" id="1.20.1720.10">
    <property type="entry name" value="Multidrug resistance protein D"/>
    <property type="match status" value="1"/>
</dbReference>
<reference evidence="9 10" key="1">
    <citation type="journal article" date="2016" name="Mol. Biol. Evol.">
        <title>Comparative Genomics of Early-Diverging Mushroom-Forming Fungi Provides Insights into the Origins of Lignocellulose Decay Capabilities.</title>
        <authorList>
            <person name="Nagy L.G."/>
            <person name="Riley R."/>
            <person name="Tritt A."/>
            <person name="Adam C."/>
            <person name="Daum C."/>
            <person name="Floudas D."/>
            <person name="Sun H."/>
            <person name="Yadav J.S."/>
            <person name="Pangilinan J."/>
            <person name="Larsson K.H."/>
            <person name="Matsuura K."/>
            <person name="Barry K."/>
            <person name="Labutti K."/>
            <person name="Kuo R."/>
            <person name="Ohm R.A."/>
            <person name="Bhattacharya S.S."/>
            <person name="Shirouzu T."/>
            <person name="Yoshinaga Y."/>
            <person name="Martin F.M."/>
            <person name="Grigoriev I.V."/>
            <person name="Hibbett D.S."/>
        </authorList>
    </citation>
    <scope>NUCLEOTIDE SEQUENCE [LARGE SCALE GENOMIC DNA]</scope>
    <source>
        <strain evidence="9 10">CBS 109695</strain>
    </source>
</reference>
<evidence type="ECO:0000256" key="1">
    <source>
        <dbReference type="ARBA" id="ARBA00004141"/>
    </source>
</evidence>
<dbReference type="Proteomes" id="UP000076532">
    <property type="component" value="Unassembled WGS sequence"/>
</dbReference>
<feature type="transmembrane region" description="Helical" evidence="7">
    <location>
        <begin position="12"/>
        <end position="36"/>
    </location>
</feature>
<dbReference type="Gene3D" id="1.20.1250.20">
    <property type="entry name" value="MFS general substrate transporter like domains"/>
    <property type="match status" value="1"/>
</dbReference>
<dbReference type="SUPFAM" id="SSF103473">
    <property type="entry name" value="MFS general substrate transporter"/>
    <property type="match status" value="1"/>
</dbReference>
<feature type="domain" description="Major facilitator superfamily (MFS) profile" evidence="8">
    <location>
        <begin position="18"/>
        <end position="508"/>
    </location>
</feature>
<dbReference type="PROSITE" id="PS50850">
    <property type="entry name" value="MFS"/>
    <property type="match status" value="1"/>
</dbReference>
<feature type="transmembrane region" description="Helical" evidence="7">
    <location>
        <begin position="240"/>
        <end position="259"/>
    </location>
</feature>
<gene>
    <name evidence="9" type="ORF">FIBSPDRAFT_917887</name>
</gene>
<accession>A0A166QV50</accession>
<keyword evidence="3 7" id="KW-0812">Transmembrane</keyword>
<feature type="transmembrane region" description="Helical" evidence="7">
    <location>
        <begin position="367"/>
        <end position="388"/>
    </location>
</feature>
<evidence type="ECO:0000256" key="3">
    <source>
        <dbReference type="ARBA" id="ARBA00022692"/>
    </source>
</evidence>
<evidence type="ECO:0000256" key="2">
    <source>
        <dbReference type="ARBA" id="ARBA00022448"/>
    </source>
</evidence>
<dbReference type="OrthoDB" id="5086884at2759"/>
<dbReference type="PANTHER" id="PTHR42718:SF9">
    <property type="entry name" value="MAJOR FACILITATOR SUPERFAMILY MULTIDRUG TRANSPORTER MFSC"/>
    <property type="match status" value="1"/>
</dbReference>
<feature type="transmembrane region" description="Helical" evidence="7">
    <location>
        <begin position="344"/>
        <end position="362"/>
    </location>
</feature>
<feature type="transmembrane region" description="Helical" evidence="7">
    <location>
        <begin position="304"/>
        <end position="324"/>
    </location>
</feature>
<name>A0A166QV50_9AGAM</name>
<feature type="transmembrane region" description="Helical" evidence="7">
    <location>
        <begin position="177"/>
        <end position="195"/>
    </location>
</feature>
<comment type="subcellular location">
    <subcellularLocation>
        <location evidence="1">Membrane</location>
        <topology evidence="1">Multi-pass membrane protein</topology>
    </subcellularLocation>
</comment>
<dbReference type="Pfam" id="PF07690">
    <property type="entry name" value="MFS_1"/>
    <property type="match status" value="2"/>
</dbReference>